<feature type="transmembrane region" description="Helical" evidence="1">
    <location>
        <begin position="1098"/>
        <end position="1120"/>
    </location>
</feature>
<comment type="caution">
    <text evidence="2">The sequence shown here is derived from an EMBL/GenBank/DDBJ whole genome shotgun (WGS) entry which is preliminary data.</text>
</comment>
<keyword evidence="1" id="KW-1133">Transmembrane helix</keyword>
<dbReference type="RefSeq" id="WP_169148617.1">
    <property type="nucleotide sequence ID" value="NZ_JABBGA010000053.1"/>
</dbReference>
<sequence length="1239" mass="132389">MPRSNTLKPNAIVPAMATVHDYFPSTLKFDLGQASTPLALVPKRRQAAGAGGQELLLVCANGELQHLTTPEQGGTEWTREVFPLPELRNATVWRADAVVHEALPGGEHDGQRILLAIAAMTVHKQFVLVMLEHRPGSGWARLPASREHQPWNVDAQFAVACSGFVALPDGGSRILELCATRAYRERRSGLGGYLYHGDGHTRALLFDVPLQGIDRLLALGEARALHLARLEGDSLAFFPAGLHADPDEDVDAVRVRVDLQAAQRLTLPARIEADDASAMTPLVAPSGTCAGLLLVGKEGGLTAVQFGESPGQARVEVLSGRADGPARVTEVTYSFAGDGALRVYAVGDSDLVWFGEWDLQAGPAALRWTPTGQQARAIKVPAHAPGMPAVFELNDAAVVMYAHAGEGEVWGRSEVCIPAQAAAEPASAVVHQISLSPVTVLGQALPDVALAIRSRRPATIEYQGKLWRLTAERPFLIRSGETGSASFRFREEGIEAPEILVSLPDEPHIPEACFRPHDGALRRLAGLDRRFSIDPAQLTAAGVLPDTIKPADAASLTQVLQTAALKALHDGADHPAQARLRRMLAGAPARHGVAIVARRTEAGLVFHHPTQAELAARPVAASAGEPSTFARFWSWFKQCVHKVVEFVVHVVEEGVRLIVKTVDAVHEFLSAAASQIVQGVDGFLNWVGTVANKAVDIGKRFLHYLGEVLGWDDVLRCKDLVKACIRGTLIDMEALVGETLPVLLSSKIGAARERADQLMQEAIGKLAGRKTCQADPQGGITVMHGAQDHGGKALSFHHAVPGGEAKFHQSFSQRLKDRLETLLGHAREFAQGDKLVAPLQDLLRLFDGKTSLADGLGLLLSDLLVALRPLVLMLFDVADILQTLLFEVLAEIIRLVREFLEAPVLSLSPAMGWVNSLYRGIAGADLSVLDLACLLFTAPGVLVYHALTGKKVLAEGDRSAEQLVSGFAVLRHLLQRDAGALRTSAREGEGAPVREADSDAELKAMRKQIDDVYPILAGVRDICYAAWYGLLRGAISAAENALRLVNLSQQSGGKLTQGLTWLGRFAFVIDWGLTGYAGLLAAFKSDLVWDRLTKDNSALMMAVGAIAAIGIPLVLAISINVPANIQVWIWSFVSVGSGVVFGIWHIWSLAAGPGKLAGKDADKHYFEHSASLLLQVRKLTQLGLPVGYEVTQKSGALAPAGAVMVGASATADGVIYFAGGVMAAIAAAIFDDIPKGEKA</sequence>
<evidence type="ECO:0000256" key="1">
    <source>
        <dbReference type="SAM" id="Phobius"/>
    </source>
</evidence>
<protein>
    <submittedName>
        <fullName evidence="2">Uncharacterized protein</fullName>
    </submittedName>
</protein>
<reference evidence="2 3" key="1">
    <citation type="submission" date="2020-04" db="EMBL/GenBank/DDBJ databases">
        <title>Zoogloea sp. G-4-1-14 isolated from soil.</title>
        <authorList>
            <person name="Dahal R.H."/>
        </authorList>
    </citation>
    <scope>NUCLEOTIDE SEQUENCE [LARGE SCALE GENOMIC DNA]</scope>
    <source>
        <strain evidence="2 3">G-4-1-14</strain>
    </source>
</reference>
<keyword evidence="1" id="KW-0472">Membrane</keyword>
<accession>A0A848GEE9</accession>
<evidence type="ECO:0000313" key="2">
    <source>
        <dbReference type="EMBL" id="NML29125.1"/>
    </source>
</evidence>
<organism evidence="2 3">
    <name type="scientific">Zoogloea dura</name>
    <dbReference type="NCBI Taxonomy" id="2728840"/>
    <lineage>
        <taxon>Bacteria</taxon>
        <taxon>Pseudomonadati</taxon>
        <taxon>Pseudomonadota</taxon>
        <taxon>Betaproteobacteria</taxon>
        <taxon>Rhodocyclales</taxon>
        <taxon>Zoogloeaceae</taxon>
        <taxon>Zoogloea</taxon>
    </lineage>
</organism>
<dbReference type="EMBL" id="JABBGA010000053">
    <property type="protein sequence ID" value="NML29125.1"/>
    <property type="molecule type" value="Genomic_DNA"/>
</dbReference>
<name>A0A848GEE9_9RHOO</name>
<keyword evidence="1" id="KW-0812">Transmembrane</keyword>
<dbReference type="Proteomes" id="UP000580043">
    <property type="component" value="Unassembled WGS sequence"/>
</dbReference>
<evidence type="ECO:0000313" key="3">
    <source>
        <dbReference type="Proteomes" id="UP000580043"/>
    </source>
</evidence>
<feature type="transmembrane region" description="Helical" evidence="1">
    <location>
        <begin position="1127"/>
        <end position="1147"/>
    </location>
</feature>
<keyword evidence="3" id="KW-1185">Reference proteome</keyword>
<feature type="transmembrane region" description="Helical" evidence="1">
    <location>
        <begin position="1213"/>
        <end position="1230"/>
    </location>
</feature>
<gene>
    <name evidence="2" type="ORF">HHL15_25610</name>
</gene>
<dbReference type="AlphaFoldDB" id="A0A848GEE9"/>
<feature type="transmembrane region" description="Helical" evidence="1">
    <location>
        <begin position="1061"/>
        <end position="1083"/>
    </location>
</feature>
<proteinExistence type="predicted"/>